<gene>
    <name evidence="7" type="ORF">SCF082_LOCUS36782</name>
</gene>
<comment type="cofactor">
    <cofactor evidence="1">
        <name>Mg(2+)</name>
        <dbReference type="ChEBI" id="CHEBI:18420"/>
    </cofactor>
</comment>
<name>A0ABP0PKT6_9DINO</name>
<evidence type="ECO:0000256" key="5">
    <source>
        <dbReference type="ARBA" id="ARBA00022842"/>
    </source>
</evidence>
<feature type="non-terminal residue" evidence="7">
    <location>
        <position position="164"/>
    </location>
</feature>
<keyword evidence="5" id="KW-0460">Magnesium</keyword>
<keyword evidence="8" id="KW-1185">Reference proteome</keyword>
<comment type="similarity">
    <text evidence="6">Belongs to the PINc/VapC protein family.</text>
</comment>
<comment type="caution">
    <text evidence="7">The sequence shown here is derived from an EMBL/GenBank/DDBJ whole genome shotgun (WGS) entry which is preliminary data.</text>
</comment>
<dbReference type="Proteomes" id="UP001642464">
    <property type="component" value="Unassembled WGS sequence"/>
</dbReference>
<keyword evidence="4" id="KW-0378">Hydrolase</keyword>
<evidence type="ECO:0000256" key="4">
    <source>
        <dbReference type="ARBA" id="ARBA00022801"/>
    </source>
</evidence>
<organism evidence="7 8">
    <name type="scientific">Durusdinium trenchii</name>
    <dbReference type="NCBI Taxonomy" id="1381693"/>
    <lineage>
        <taxon>Eukaryota</taxon>
        <taxon>Sar</taxon>
        <taxon>Alveolata</taxon>
        <taxon>Dinophyceae</taxon>
        <taxon>Suessiales</taxon>
        <taxon>Symbiodiniaceae</taxon>
        <taxon>Durusdinium</taxon>
    </lineage>
</organism>
<keyword evidence="3" id="KW-0479">Metal-binding</keyword>
<evidence type="ECO:0000256" key="3">
    <source>
        <dbReference type="ARBA" id="ARBA00022723"/>
    </source>
</evidence>
<dbReference type="PANTHER" id="PTHR33653">
    <property type="entry name" value="RIBONUCLEASE VAPC2"/>
    <property type="match status" value="1"/>
</dbReference>
<evidence type="ECO:0000256" key="6">
    <source>
        <dbReference type="ARBA" id="ARBA00038093"/>
    </source>
</evidence>
<reference evidence="7 8" key="1">
    <citation type="submission" date="2024-02" db="EMBL/GenBank/DDBJ databases">
        <authorList>
            <person name="Chen Y."/>
            <person name="Shah S."/>
            <person name="Dougan E. K."/>
            <person name="Thang M."/>
            <person name="Chan C."/>
        </authorList>
    </citation>
    <scope>NUCLEOTIDE SEQUENCE [LARGE SCALE GENOMIC DNA]</scope>
</reference>
<evidence type="ECO:0000256" key="2">
    <source>
        <dbReference type="ARBA" id="ARBA00022722"/>
    </source>
</evidence>
<dbReference type="PANTHER" id="PTHR33653:SF1">
    <property type="entry name" value="RIBONUCLEASE VAPC2"/>
    <property type="match status" value="1"/>
</dbReference>
<dbReference type="SUPFAM" id="SSF88723">
    <property type="entry name" value="PIN domain-like"/>
    <property type="match status" value="1"/>
</dbReference>
<accession>A0ABP0PKT6</accession>
<evidence type="ECO:0000256" key="1">
    <source>
        <dbReference type="ARBA" id="ARBA00001946"/>
    </source>
</evidence>
<proteinExistence type="inferred from homology"/>
<protein>
    <submittedName>
        <fullName evidence="7">Ribonuclease VapC (RNase VapC) (Toxin VapC)</fullName>
    </submittedName>
</protein>
<evidence type="ECO:0000313" key="7">
    <source>
        <dbReference type="EMBL" id="CAK9076191.1"/>
    </source>
</evidence>
<dbReference type="Gene3D" id="3.40.50.1010">
    <property type="entry name" value="5'-nuclease"/>
    <property type="match status" value="1"/>
</dbReference>
<dbReference type="EMBL" id="CAXAMM010036725">
    <property type="protein sequence ID" value="CAK9076191.1"/>
    <property type="molecule type" value="Genomic_DNA"/>
</dbReference>
<keyword evidence="2" id="KW-0540">Nuclease</keyword>
<sequence length="164" mass="18199">MENDLKKIDVAALDAPHRRALEEVIGHELATNQQLIISVIEVLKRKDSQVLAHAQQYLGEHQRLAFSSMTVYEIIRGLRATQADRQLGQFLTTVGTSDVFPISLPVLMRAADLWAEGRNGGHPHNDADLIVAATALDAKRVLVTGNTAHYSWITGLQVADWRQK</sequence>
<dbReference type="InterPro" id="IPR029060">
    <property type="entry name" value="PIN-like_dom_sf"/>
</dbReference>
<evidence type="ECO:0000313" key="8">
    <source>
        <dbReference type="Proteomes" id="UP001642464"/>
    </source>
</evidence>
<dbReference type="InterPro" id="IPR050556">
    <property type="entry name" value="Type_II_TA_system_RNase"/>
</dbReference>